<sequence length="539" mass="62052">MLTDDTESENTLNDIETSTDEYNPVTSSSSSESDVYKVTQKTTSNKKRRNERKFRTQSGGIREKRRTQSGGNKNITKKSERAKDCNHTPKHENFSDNQDFGNISPGGVQWKRKGDSSKWKKNVRKMKSVCGEPYIGTSEVERPGRPLLPVPCEGALMRSSLAKYKDGIPEPDRRGKHTPHNTFSEEDENRIRQHILGYSCKDQCRKCLAYNSLTEEDKPKKRIERDRHKGKAEMAHQECNKDKLTAKDNQHILDHCGQIFYLRKLAVYNLTVYNMANQDGVCYLWNEPEGKRGPVEIATCIYDYVMSKQNIKEVLMMSDGCDGQQNNVIFVSMCMTLCQTHPGLKTIDHKFFEIRHTEMECDSIHSKIVKKSKNVPAYVPEGWTQVIRTSRNNPRPFVVRTMLNDDFLDLKTNSKRIPKIPMRSICWLHYEKAKPQSLLYKTDFNETFQEMQIKRTAGRPSTTQGVTKAYKTSSIAAPKYKDLCTMCDKLIILREYHAYYQALKNDEGVHDELPAPDNDESGKEITRFTTKYSAFPLSK</sequence>
<feature type="region of interest" description="Disordered" evidence="1">
    <location>
        <begin position="165"/>
        <end position="187"/>
    </location>
</feature>
<evidence type="ECO:0000256" key="1">
    <source>
        <dbReference type="SAM" id="MobiDB-lite"/>
    </source>
</evidence>
<evidence type="ECO:0000313" key="3">
    <source>
        <dbReference type="Proteomes" id="UP001159363"/>
    </source>
</evidence>
<gene>
    <name evidence="2" type="ORF">PR048_014943</name>
</gene>
<accession>A0ABQ9HFR4</accession>
<name>A0ABQ9HFR4_9NEOP</name>
<feature type="compositionally biased region" description="Basic and acidic residues" evidence="1">
    <location>
        <begin position="77"/>
        <end position="94"/>
    </location>
</feature>
<feature type="region of interest" description="Disordered" evidence="1">
    <location>
        <begin position="1"/>
        <end position="118"/>
    </location>
</feature>
<comment type="caution">
    <text evidence="2">The sequence shown here is derived from an EMBL/GenBank/DDBJ whole genome shotgun (WGS) entry which is preliminary data.</text>
</comment>
<dbReference type="PANTHER" id="PTHR10773:SF19">
    <property type="match status" value="1"/>
</dbReference>
<organism evidence="2 3">
    <name type="scientific">Dryococelus australis</name>
    <dbReference type="NCBI Taxonomy" id="614101"/>
    <lineage>
        <taxon>Eukaryota</taxon>
        <taxon>Metazoa</taxon>
        <taxon>Ecdysozoa</taxon>
        <taxon>Arthropoda</taxon>
        <taxon>Hexapoda</taxon>
        <taxon>Insecta</taxon>
        <taxon>Pterygota</taxon>
        <taxon>Neoptera</taxon>
        <taxon>Polyneoptera</taxon>
        <taxon>Phasmatodea</taxon>
        <taxon>Verophasmatodea</taxon>
        <taxon>Anareolatae</taxon>
        <taxon>Phasmatidae</taxon>
        <taxon>Eurycanthinae</taxon>
        <taxon>Dryococelus</taxon>
    </lineage>
</organism>
<dbReference type="PANTHER" id="PTHR10773">
    <property type="entry name" value="DNA-DIRECTED RNA POLYMERASES I, II, AND III SUBUNIT RPABC2"/>
    <property type="match status" value="1"/>
</dbReference>
<keyword evidence="3" id="KW-1185">Reference proteome</keyword>
<proteinExistence type="predicted"/>
<protein>
    <submittedName>
        <fullName evidence="2">Uncharacterized protein</fullName>
    </submittedName>
</protein>
<reference evidence="2 3" key="1">
    <citation type="submission" date="2023-02" db="EMBL/GenBank/DDBJ databases">
        <title>LHISI_Scaffold_Assembly.</title>
        <authorList>
            <person name="Stuart O.P."/>
            <person name="Cleave R."/>
            <person name="Magrath M.J.L."/>
            <person name="Mikheyev A.S."/>
        </authorList>
    </citation>
    <scope>NUCLEOTIDE SEQUENCE [LARGE SCALE GENOMIC DNA]</scope>
    <source>
        <strain evidence="2">Daus_M_001</strain>
        <tissue evidence="2">Leg muscle</tissue>
    </source>
</reference>
<dbReference type="EMBL" id="JARBHB010000005">
    <property type="protein sequence ID" value="KAJ8883104.1"/>
    <property type="molecule type" value="Genomic_DNA"/>
</dbReference>
<dbReference type="Proteomes" id="UP001159363">
    <property type="component" value="Chromosome 4"/>
</dbReference>
<evidence type="ECO:0000313" key="2">
    <source>
        <dbReference type="EMBL" id="KAJ8883104.1"/>
    </source>
</evidence>
<feature type="compositionally biased region" description="Polar residues" evidence="1">
    <location>
        <begin position="9"/>
        <end position="26"/>
    </location>
</feature>